<feature type="binding site" evidence="6">
    <location>
        <position position="224"/>
    </location>
    <ligand>
        <name>AMP</name>
        <dbReference type="ChEBI" id="CHEBI:456215"/>
    </ligand>
</feature>
<dbReference type="PANTHER" id="PTHR12592">
    <property type="entry name" value="ATP-DEPENDENT (S)-NAD(P)H-HYDRATE DEHYDRATASE FAMILY MEMBER"/>
    <property type="match status" value="1"/>
</dbReference>
<keyword evidence="2 6" id="KW-0067">ATP-binding</keyword>
<dbReference type="InterPro" id="IPR029056">
    <property type="entry name" value="Ribokinase-like"/>
</dbReference>
<dbReference type="Pfam" id="PF01256">
    <property type="entry name" value="Carb_kinase"/>
    <property type="match status" value="1"/>
</dbReference>
<evidence type="ECO:0000259" key="8">
    <source>
        <dbReference type="PROSITE" id="PS51383"/>
    </source>
</evidence>
<dbReference type="PROSITE" id="PS01050">
    <property type="entry name" value="YJEF_C_2"/>
    <property type="match status" value="1"/>
</dbReference>
<protein>
    <recommendedName>
        <fullName evidence="6">ADP-dependent (S)-NAD(P)H-hydrate dehydratase</fullName>
        <ecNumber evidence="6">4.2.1.136</ecNumber>
    </recommendedName>
    <alternativeName>
        <fullName evidence="6">ADP-dependent NAD(P)HX dehydratase</fullName>
    </alternativeName>
</protein>
<evidence type="ECO:0000256" key="2">
    <source>
        <dbReference type="ARBA" id="ARBA00022840"/>
    </source>
</evidence>
<dbReference type="RefSeq" id="WP_086106427.1">
    <property type="nucleotide sequence ID" value="NZ_NEKB01000002.1"/>
</dbReference>
<evidence type="ECO:0000313" key="10">
    <source>
        <dbReference type="Proteomes" id="UP000243540"/>
    </source>
</evidence>
<dbReference type="AlphaFoldDB" id="A0A1Y2SYM7"/>
<dbReference type="GO" id="GO:0005524">
    <property type="term" value="F:ATP binding"/>
    <property type="evidence" value="ECO:0007669"/>
    <property type="project" value="UniProtKB-KW"/>
</dbReference>
<dbReference type="GO" id="GO:0052856">
    <property type="term" value="F:NAD(P)HX epimerase activity"/>
    <property type="evidence" value="ECO:0007669"/>
    <property type="project" value="TreeGrafter"/>
</dbReference>
<feature type="binding site" evidence="6">
    <location>
        <position position="92"/>
    </location>
    <ligand>
        <name>(6S)-NADPHX</name>
        <dbReference type="ChEBI" id="CHEBI:64076"/>
    </ligand>
</feature>
<evidence type="ECO:0000256" key="5">
    <source>
        <dbReference type="ARBA" id="ARBA00023239"/>
    </source>
</evidence>
<evidence type="ECO:0000256" key="1">
    <source>
        <dbReference type="ARBA" id="ARBA00022741"/>
    </source>
</evidence>
<comment type="function">
    <text evidence="6">Catalyzes the dehydration of the S-form of NAD(P)HX at the expense of ADP, which is converted to AMP. Together with NAD(P)HX epimerase, which catalyzes the epimerization of the S- and R-forms, the enzyme allows the repair of both epimers of NAD(P)HX, a damaged form of NAD(P)H that is a result of enzymatic or heat-dependent hydration.</text>
</comment>
<feature type="compositionally biased region" description="Acidic residues" evidence="7">
    <location>
        <begin position="334"/>
        <end position="349"/>
    </location>
</feature>
<accession>A0A1Y2SYM7</accession>
<dbReference type="Proteomes" id="UP000243540">
    <property type="component" value="Unassembled WGS sequence"/>
</dbReference>
<feature type="binding site" evidence="6">
    <location>
        <position position="39"/>
    </location>
    <ligand>
        <name>(6S)-NADPHX</name>
        <dbReference type="ChEBI" id="CHEBI:64076"/>
    </ligand>
</feature>
<dbReference type="InterPro" id="IPR000631">
    <property type="entry name" value="CARKD"/>
</dbReference>
<dbReference type="EC" id="4.2.1.136" evidence="6"/>
<comment type="similarity">
    <text evidence="6">Belongs to the NnrD/CARKD family.</text>
</comment>
<dbReference type="PANTHER" id="PTHR12592:SF0">
    <property type="entry name" value="ATP-DEPENDENT (S)-NAD(P)H-HYDRATE DEHYDRATASE"/>
    <property type="match status" value="1"/>
</dbReference>
<comment type="catalytic activity">
    <reaction evidence="6">
        <text>(6S)-NADPHX + ADP = AMP + phosphate + NADPH + H(+)</text>
        <dbReference type="Rhea" id="RHEA:32235"/>
        <dbReference type="ChEBI" id="CHEBI:15378"/>
        <dbReference type="ChEBI" id="CHEBI:43474"/>
        <dbReference type="ChEBI" id="CHEBI:57783"/>
        <dbReference type="ChEBI" id="CHEBI:64076"/>
        <dbReference type="ChEBI" id="CHEBI:456215"/>
        <dbReference type="ChEBI" id="CHEBI:456216"/>
        <dbReference type="EC" id="4.2.1.136"/>
    </reaction>
</comment>
<dbReference type="STRING" id="1160091.B9T39_03420"/>
<reference evidence="9 10" key="1">
    <citation type="submission" date="2017-04" db="EMBL/GenBank/DDBJ databases">
        <title>Draft genome sequences of Alloscardovia macacae UMA81211 and UMA81212 isolated from the feces of a rhesus macaque (Macaca mulatta).</title>
        <authorList>
            <person name="Albert K."/>
            <person name="Sela D.A."/>
        </authorList>
    </citation>
    <scope>NUCLEOTIDE SEQUENCE [LARGE SCALE GENOMIC DNA]</scope>
    <source>
        <strain evidence="9 10">UMA81212</strain>
    </source>
</reference>
<name>A0A1Y2SYM7_9BIFI</name>
<dbReference type="GO" id="GO:0046496">
    <property type="term" value="P:nicotinamide nucleotide metabolic process"/>
    <property type="evidence" value="ECO:0007669"/>
    <property type="project" value="UniProtKB-UniRule"/>
</dbReference>
<dbReference type="SUPFAM" id="SSF53613">
    <property type="entry name" value="Ribokinase-like"/>
    <property type="match status" value="1"/>
</dbReference>
<dbReference type="GO" id="GO:0110051">
    <property type="term" value="P:metabolite repair"/>
    <property type="evidence" value="ECO:0007669"/>
    <property type="project" value="TreeGrafter"/>
</dbReference>
<dbReference type="CDD" id="cd01171">
    <property type="entry name" value="YXKO-related"/>
    <property type="match status" value="1"/>
</dbReference>
<comment type="catalytic activity">
    <reaction evidence="6">
        <text>(6S)-NADHX + ADP = AMP + phosphate + NADH + H(+)</text>
        <dbReference type="Rhea" id="RHEA:32223"/>
        <dbReference type="ChEBI" id="CHEBI:15378"/>
        <dbReference type="ChEBI" id="CHEBI:43474"/>
        <dbReference type="ChEBI" id="CHEBI:57945"/>
        <dbReference type="ChEBI" id="CHEBI:64074"/>
        <dbReference type="ChEBI" id="CHEBI:456215"/>
        <dbReference type="ChEBI" id="CHEBI:456216"/>
        <dbReference type="EC" id="4.2.1.136"/>
    </reaction>
</comment>
<feature type="binding site" evidence="6">
    <location>
        <position position="153"/>
    </location>
    <ligand>
        <name>(6S)-NADPHX</name>
        <dbReference type="ChEBI" id="CHEBI:64076"/>
    </ligand>
</feature>
<evidence type="ECO:0000313" key="9">
    <source>
        <dbReference type="EMBL" id="OTA29413.1"/>
    </source>
</evidence>
<comment type="cofactor">
    <cofactor evidence="6">
        <name>Mg(2+)</name>
        <dbReference type="ChEBI" id="CHEBI:18420"/>
    </cofactor>
</comment>
<feature type="region of interest" description="Disordered" evidence="7">
    <location>
        <begin position="322"/>
        <end position="349"/>
    </location>
</feature>
<organism evidence="9 10">
    <name type="scientific">Alloscardovia macacae</name>
    <dbReference type="NCBI Taxonomy" id="1160091"/>
    <lineage>
        <taxon>Bacteria</taxon>
        <taxon>Bacillati</taxon>
        <taxon>Actinomycetota</taxon>
        <taxon>Actinomycetes</taxon>
        <taxon>Bifidobacteriales</taxon>
        <taxon>Bifidobacteriaceae</taxon>
        <taxon>Alloscardovia</taxon>
    </lineage>
</organism>
<comment type="caution">
    <text evidence="9">The sequence shown here is derived from an EMBL/GenBank/DDBJ whole genome shotgun (WGS) entry which is preliminary data.</text>
</comment>
<keyword evidence="5 6" id="KW-0456">Lyase</keyword>
<keyword evidence="4 6" id="KW-0520">NAD</keyword>
<evidence type="ECO:0000256" key="6">
    <source>
        <dbReference type="HAMAP-Rule" id="MF_01965"/>
    </source>
</evidence>
<feature type="domain" description="YjeF C-terminal" evidence="8">
    <location>
        <begin position="4"/>
        <end position="264"/>
    </location>
</feature>
<comment type="subunit">
    <text evidence="6">Homotetramer.</text>
</comment>
<keyword evidence="1 6" id="KW-0547">Nucleotide-binding</keyword>
<gene>
    <name evidence="6" type="primary">nnrD</name>
    <name evidence="9" type="ORF">B9T39_03420</name>
</gene>
<evidence type="ECO:0000256" key="3">
    <source>
        <dbReference type="ARBA" id="ARBA00022857"/>
    </source>
</evidence>
<proteinExistence type="inferred from homology"/>
<dbReference type="InterPro" id="IPR017953">
    <property type="entry name" value="Carbohydrate_kinase_pred_CS"/>
</dbReference>
<dbReference type="GO" id="GO:0052855">
    <property type="term" value="F:ADP-dependent NAD(P)H-hydrate dehydratase activity"/>
    <property type="evidence" value="ECO:0007669"/>
    <property type="project" value="UniProtKB-UniRule"/>
</dbReference>
<dbReference type="EMBL" id="NEKC01000006">
    <property type="protein sequence ID" value="OTA29413.1"/>
    <property type="molecule type" value="Genomic_DNA"/>
</dbReference>
<keyword evidence="3 6" id="KW-0521">NADP</keyword>
<sequence length="413" mass="44086">MDITPEHLVGLFPAPTPQDSKYTRGVVGLITGTQEYPGAGILSASAAASCGAGYVRYSGPPEARMALLMNHPEIVLSARPGQRIDAWVVGSGFPGLFRTETSEDKDRGADVISILSSLDDMDSFAVVDAGALEAFAVADFEARNCARCVITPHQGEVDRLIHLLGDELPAHYPQQNRTATALYLAQKLGCTVVFKGARTVVAGADGTMFSCPEATHWLATAGSGDVLAGIMGAMIALNAAKLQDKPEMISQVAAAAVCVHSLAAGMVSEDIYSMHEWLHSHESDDFDDDEDDFEDSDEDAEFSKQISELRRLMGIPEIPDKADASVSLGHGSDDAPESSDGEASDMPDEELTEGHQIILMDLIRALPHAMLILRYTGDDIMDTLNPQNPDEFGQFGGVGGYPGFPFRFGGPLQ</sequence>
<dbReference type="PROSITE" id="PS51383">
    <property type="entry name" value="YJEF_C_3"/>
    <property type="match status" value="1"/>
</dbReference>
<feature type="binding site" evidence="6">
    <location>
        <begin position="195"/>
        <end position="199"/>
    </location>
    <ligand>
        <name>AMP</name>
        <dbReference type="ChEBI" id="CHEBI:456215"/>
    </ligand>
</feature>
<evidence type="ECO:0000256" key="7">
    <source>
        <dbReference type="SAM" id="MobiDB-lite"/>
    </source>
</evidence>
<dbReference type="HAMAP" id="MF_01965">
    <property type="entry name" value="NADHX_dehydratase"/>
    <property type="match status" value="1"/>
</dbReference>
<dbReference type="OrthoDB" id="9806925at2"/>
<dbReference type="Gene3D" id="3.40.1190.20">
    <property type="match status" value="1"/>
</dbReference>
<evidence type="ECO:0000256" key="4">
    <source>
        <dbReference type="ARBA" id="ARBA00023027"/>
    </source>
</evidence>
<feature type="binding site" evidence="6">
    <location>
        <position position="225"/>
    </location>
    <ligand>
        <name>(6S)-NADPHX</name>
        <dbReference type="ChEBI" id="CHEBI:64076"/>
    </ligand>
</feature>